<dbReference type="AlphaFoldDB" id="A0A0N1IG93"/>
<dbReference type="PANTHER" id="PTHR43272">
    <property type="entry name" value="LONG-CHAIN-FATTY-ACID--COA LIGASE"/>
    <property type="match status" value="1"/>
</dbReference>
<dbReference type="PANTHER" id="PTHR43272:SF105">
    <property type="entry name" value="ACYL COA SYNTHETASE, PUTATIVE-RELATED"/>
    <property type="match status" value="1"/>
</dbReference>
<dbReference type="EMBL" id="LJSK01000552">
    <property type="protein sequence ID" value="KPI82768.1"/>
    <property type="molecule type" value="Genomic_DNA"/>
</dbReference>
<dbReference type="InterPro" id="IPR020845">
    <property type="entry name" value="AMP-binding_CS"/>
</dbReference>
<keyword evidence="3" id="KW-1185">Reference proteome</keyword>
<evidence type="ECO:0000313" key="2">
    <source>
        <dbReference type="EMBL" id="KPI82768.1"/>
    </source>
</evidence>
<dbReference type="GO" id="GO:0005783">
    <property type="term" value="C:endoplasmic reticulum"/>
    <property type="evidence" value="ECO:0007669"/>
    <property type="project" value="TreeGrafter"/>
</dbReference>
<accession>A0A0N1IG93</accession>
<dbReference type="OrthoDB" id="276319at2759"/>
<comment type="caution">
    <text evidence="2">The sequence shown here is derived from an EMBL/GenBank/DDBJ whole genome shotgun (WGS) entry which is preliminary data.</text>
</comment>
<organism evidence="2 3">
    <name type="scientific">Leptomonas seymouri</name>
    <dbReference type="NCBI Taxonomy" id="5684"/>
    <lineage>
        <taxon>Eukaryota</taxon>
        <taxon>Discoba</taxon>
        <taxon>Euglenozoa</taxon>
        <taxon>Kinetoplastea</taxon>
        <taxon>Metakinetoplastina</taxon>
        <taxon>Trypanosomatida</taxon>
        <taxon>Trypanosomatidae</taxon>
        <taxon>Leishmaniinae</taxon>
        <taxon>Leptomonas</taxon>
    </lineage>
</organism>
<dbReference type="SUPFAM" id="SSF56801">
    <property type="entry name" value="Acetyl-CoA synthetase-like"/>
    <property type="match status" value="1"/>
</dbReference>
<evidence type="ECO:0000313" key="3">
    <source>
        <dbReference type="Proteomes" id="UP000038009"/>
    </source>
</evidence>
<feature type="domain" description="AMP-dependent synthetase/ligase" evidence="1">
    <location>
        <begin position="105"/>
        <end position="525"/>
    </location>
</feature>
<dbReference type="OMA" id="AHIFEMG"/>
<dbReference type="Pfam" id="PF00501">
    <property type="entry name" value="AMP-binding"/>
    <property type="match status" value="1"/>
</dbReference>
<name>A0A0N1IG93_LEPSE</name>
<dbReference type="VEuPathDB" id="TriTrypDB:Lsey_0552_0010"/>
<dbReference type="Proteomes" id="UP000038009">
    <property type="component" value="Unassembled WGS sequence"/>
</dbReference>
<dbReference type="PROSITE" id="PS00455">
    <property type="entry name" value="AMP_BINDING"/>
    <property type="match status" value="1"/>
</dbReference>
<proteinExistence type="predicted"/>
<dbReference type="InterPro" id="IPR042099">
    <property type="entry name" value="ANL_N_sf"/>
</dbReference>
<dbReference type="GO" id="GO:0004467">
    <property type="term" value="F:long-chain fatty acid-CoA ligase activity"/>
    <property type="evidence" value="ECO:0007669"/>
    <property type="project" value="TreeGrafter"/>
</dbReference>
<dbReference type="Gene3D" id="3.40.50.12780">
    <property type="entry name" value="N-terminal domain of ligase-like"/>
    <property type="match status" value="1"/>
</dbReference>
<reference evidence="2 3" key="1">
    <citation type="journal article" date="2015" name="PLoS Pathog.">
        <title>Leptomonas seymouri: Adaptations to the Dixenous Life Cycle Analyzed by Genome Sequencing, Transcriptome Profiling and Co-infection with Leishmania donovani.</title>
        <authorList>
            <person name="Kraeva N."/>
            <person name="Butenko A."/>
            <person name="Hlavacova J."/>
            <person name="Kostygov A."/>
            <person name="Myskova J."/>
            <person name="Grybchuk D."/>
            <person name="Lestinova T."/>
            <person name="Votypka J."/>
            <person name="Volf P."/>
            <person name="Opperdoes F."/>
            <person name="Flegontov P."/>
            <person name="Lukes J."/>
            <person name="Yurchenko V."/>
        </authorList>
    </citation>
    <scope>NUCLEOTIDE SEQUENCE [LARGE SCALE GENOMIC DNA]</scope>
    <source>
        <strain evidence="2 3">ATCC 30220</strain>
    </source>
</reference>
<protein>
    <submittedName>
        <fullName evidence="2">Putative fatty acyl CoA synthetase 2</fullName>
    </submittedName>
</protein>
<dbReference type="InterPro" id="IPR000873">
    <property type="entry name" value="AMP-dep_synth/lig_dom"/>
</dbReference>
<gene>
    <name evidence="2" type="ORF">ABL78_8219</name>
</gene>
<sequence length="702" mass="77587">MGGCMSSVMEWQNSQSVNVHPIIADYNAYGSEADALPGTQTLGYSPIYRFANTSDEENAEYADRYRNRKHWLERVKDRAQFSADHPAISYRVIERVEQREVADEASGKTKVLNYYHCGPAKTMTYKEMWEKMVAFGRGLTAMLGLNAGATISIYEETRWEWLATIYGIWMQNMVASTVYANLGKDALLYTLRETRSDAIICNGSQVEMLTGLLAQEGLCPIIIALDCVPAAVETHGCRVVAWTDVVKTGVEVGEQVPVHTATKSDDVCLIMYTSGTTGNPKGVMHTHGSIAAGCEALNHRISDAYQPGQKGEIYCAYLPLAHILEFAVVNVFFDRGTMVGFGTPRTLTNSYAIPHGDLQEFKPKMILSVPRIFDTIRKAVEDRLPAPGSFKRDIFDKAYESRRTALLEAKDTPYWNNKAFGAPRAVLGGGVYGMLSGGGPLSPSTQEFINVVCGGPLIIQGWGLTETVCCGATQRLGDLEPNCVGQLVKTCEVRLRDTEEYRHTDQPEPRGEICMRGPFMFKGYYKQPELTKEAFDEDGWFRTGDVGSFTKEGKLRIVGRVKALAKNCLGEYIALEALEAIYGQNSLCAVNGVCVLVHPEKTYITALVLAEPKRILTFAKEHGIEGTLEEILGNTAFHKAAAASLALTAKEAGRQNFETVRNVRVLTDEWTPENGLVTPTLKLRRSHVESHYASIIAQLFKD</sequence>
<dbReference type="GO" id="GO:0016020">
    <property type="term" value="C:membrane"/>
    <property type="evidence" value="ECO:0007669"/>
    <property type="project" value="TreeGrafter"/>
</dbReference>
<evidence type="ECO:0000259" key="1">
    <source>
        <dbReference type="Pfam" id="PF00501"/>
    </source>
</evidence>